<accession>A0A132AEL2</accession>
<reference evidence="1 2" key="1">
    <citation type="journal article" date="2015" name="Parasit. Vectors">
        <title>Draft genome of the scabies mite.</title>
        <authorList>
            <person name="Rider S.D.Jr."/>
            <person name="Morgan M.S."/>
            <person name="Arlian L.G."/>
        </authorList>
    </citation>
    <scope>NUCLEOTIDE SEQUENCE [LARGE SCALE GENOMIC DNA]</scope>
    <source>
        <strain evidence="1">Arlian Lab</strain>
    </source>
</reference>
<organism evidence="1 2">
    <name type="scientific">Sarcoptes scabiei</name>
    <name type="common">Itch mite</name>
    <name type="synonym">Acarus scabiei</name>
    <dbReference type="NCBI Taxonomy" id="52283"/>
    <lineage>
        <taxon>Eukaryota</taxon>
        <taxon>Metazoa</taxon>
        <taxon>Ecdysozoa</taxon>
        <taxon>Arthropoda</taxon>
        <taxon>Chelicerata</taxon>
        <taxon>Arachnida</taxon>
        <taxon>Acari</taxon>
        <taxon>Acariformes</taxon>
        <taxon>Sarcoptiformes</taxon>
        <taxon>Astigmata</taxon>
        <taxon>Psoroptidia</taxon>
        <taxon>Sarcoptoidea</taxon>
        <taxon>Sarcoptidae</taxon>
        <taxon>Sarcoptinae</taxon>
        <taxon>Sarcoptes</taxon>
    </lineage>
</organism>
<protein>
    <submittedName>
        <fullName evidence="1">Uncharacterized protein</fullName>
    </submittedName>
</protein>
<dbReference type="Proteomes" id="UP000616769">
    <property type="component" value="Unassembled WGS sequence"/>
</dbReference>
<gene>
    <name evidence="1" type="ORF">QR98_0079660</name>
</gene>
<dbReference type="EMBL" id="JXLN01013553">
    <property type="protein sequence ID" value="KPM09431.1"/>
    <property type="molecule type" value="Genomic_DNA"/>
</dbReference>
<evidence type="ECO:0000313" key="1">
    <source>
        <dbReference type="EMBL" id="KPM09431.1"/>
    </source>
</evidence>
<proteinExistence type="predicted"/>
<evidence type="ECO:0000313" key="2">
    <source>
        <dbReference type="Proteomes" id="UP000616769"/>
    </source>
</evidence>
<name>A0A132AEL2_SARSC</name>
<dbReference type="VEuPathDB" id="VectorBase:SSCA002552"/>
<dbReference type="AlphaFoldDB" id="A0A132AEL2"/>
<comment type="caution">
    <text evidence="1">The sequence shown here is derived from an EMBL/GenBank/DDBJ whole genome shotgun (WGS) entry which is preliminary data.</text>
</comment>
<sequence length="70" mass="7439">MAVVVGTKGSGEYESKIISIKNTVPPSQPTAKQPDIQQISFTKGTFSIKRSFGPAVMTSILEILNGNSIV</sequence>